<evidence type="ECO:0000313" key="6">
    <source>
        <dbReference type="Proteomes" id="UP000265515"/>
    </source>
</evidence>
<reference evidence="5 6" key="1">
    <citation type="journal article" date="2018" name="Cell">
        <title>The Chara Genome: Secondary Complexity and Implications for Plant Terrestrialization.</title>
        <authorList>
            <person name="Nishiyama T."/>
            <person name="Sakayama H."/>
            <person name="Vries J.D."/>
            <person name="Buschmann H."/>
            <person name="Saint-Marcoux D."/>
            <person name="Ullrich K.K."/>
            <person name="Haas F.B."/>
            <person name="Vanderstraeten L."/>
            <person name="Becker D."/>
            <person name="Lang D."/>
            <person name="Vosolsobe S."/>
            <person name="Rombauts S."/>
            <person name="Wilhelmsson P.K.I."/>
            <person name="Janitza P."/>
            <person name="Kern R."/>
            <person name="Heyl A."/>
            <person name="Rumpler F."/>
            <person name="Villalobos L.I.A.C."/>
            <person name="Clay J.M."/>
            <person name="Skokan R."/>
            <person name="Toyoda A."/>
            <person name="Suzuki Y."/>
            <person name="Kagoshima H."/>
            <person name="Schijlen E."/>
            <person name="Tajeshwar N."/>
            <person name="Catarino B."/>
            <person name="Hetherington A.J."/>
            <person name="Saltykova A."/>
            <person name="Bonnot C."/>
            <person name="Breuninger H."/>
            <person name="Symeonidi A."/>
            <person name="Radhakrishnan G.V."/>
            <person name="Van Nieuwerburgh F."/>
            <person name="Deforce D."/>
            <person name="Chang C."/>
            <person name="Karol K.G."/>
            <person name="Hedrich R."/>
            <person name="Ulvskov P."/>
            <person name="Glockner G."/>
            <person name="Delwiche C.F."/>
            <person name="Petrasek J."/>
            <person name="Van de Peer Y."/>
            <person name="Friml J."/>
            <person name="Beilby M."/>
            <person name="Dolan L."/>
            <person name="Kohara Y."/>
            <person name="Sugano S."/>
            <person name="Fujiyama A."/>
            <person name="Delaux P.-M."/>
            <person name="Quint M."/>
            <person name="TheiBen G."/>
            <person name="Hagemann M."/>
            <person name="Harholt J."/>
            <person name="Dunand C."/>
            <person name="Zachgo S."/>
            <person name="Langdale J."/>
            <person name="Maumus F."/>
            <person name="Straeten D.V.D."/>
            <person name="Gould S.B."/>
            <person name="Rensing S.A."/>
        </authorList>
    </citation>
    <scope>NUCLEOTIDE SEQUENCE [LARGE SCALE GENOMIC DNA]</scope>
    <source>
        <strain evidence="5 6">S276</strain>
    </source>
</reference>
<dbReference type="InterPro" id="IPR016580">
    <property type="entry name" value="HUS1"/>
</dbReference>
<dbReference type="STRING" id="69332.A0A388JS59"/>
<keyword evidence="3" id="KW-0539">Nucleus</keyword>
<protein>
    <recommendedName>
        <fullName evidence="4">Checkpoint protein</fullName>
    </recommendedName>
</protein>
<comment type="caution">
    <text evidence="5">The sequence shown here is derived from an EMBL/GenBank/DDBJ whole genome shotgun (WGS) entry which is preliminary data.</text>
</comment>
<sequence>MKFQAIFNDRGVNLLEKRFLPALEKVGKTCHLYLDRKHVIFLHNVLHGDGVQAITQFGKDTIFAEYRISSQNAGRIAFTIDLGLFLRALRSSVSMDGDVCQVKLVKKRARSSGVTEKALPFLTFESKGHKSAVVQDVPISQPLTRGAVQELQDVLESGQGLPQTLVLLPALGQLQGHVDQLKNVGDVLDLAVTKCGDFYLRVNTPFVSIGTEYRGLKVLGDKVTPQSSVNEPVNPSGRLREAINRGEAHSVKVAVKHFAKSLQCHLTKPDHSFIGVSPNESCVLLMFQYFHSGSWEVDENLHMHYRIPVLDSG</sequence>
<evidence type="ECO:0000256" key="3">
    <source>
        <dbReference type="ARBA" id="ARBA00023242"/>
    </source>
</evidence>
<dbReference type="OrthoDB" id="337750at2759"/>
<evidence type="ECO:0000256" key="4">
    <source>
        <dbReference type="PIRNR" id="PIRNR011312"/>
    </source>
</evidence>
<dbReference type="Gene3D" id="3.70.10.10">
    <property type="match status" value="1"/>
</dbReference>
<dbReference type="GO" id="GO:0000723">
    <property type="term" value="P:telomere maintenance"/>
    <property type="evidence" value="ECO:0007669"/>
    <property type="project" value="TreeGrafter"/>
</dbReference>
<dbReference type="GO" id="GO:0030896">
    <property type="term" value="C:checkpoint clamp complex"/>
    <property type="evidence" value="ECO:0007669"/>
    <property type="project" value="InterPro"/>
</dbReference>
<dbReference type="GO" id="GO:0000724">
    <property type="term" value="P:double-strand break repair via homologous recombination"/>
    <property type="evidence" value="ECO:0007669"/>
    <property type="project" value="TreeGrafter"/>
</dbReference>
<dbReference type="GO" id="GO:0044778">
    <property type="term" value="P:meiotic DNA integrity checkpoint signaling"/>
    <property type="evidence" value="ECO:0007669"/>
    <property type="project" value="TreeGrafter"/>
</dbReference>
<keyword evidence="6" id="KW-1185">Reference proteome</keyword>
<dbReference type="Pfam" id="PF04005">
    <property type="entry name" value="Hus1"/>
    <property type="match status" value="1"/>
</dbReference>
<dbReference type="AlphaFoldDB" id="A0A388JS59"/>
<dbReference type="OMA" id="GKICHLY"/>
<dbReference type="Gramene" id="GBG60636">
    <property type="protein sequence ID" value="GBG60636"/>
    <property type="gene ID" value="CBR_g8656"/>
</dbReference>
<comment type="similarity">
    <text evidence="2 4">Belongs to the HUS1 family.</text>
</comment>
<evidence type="ECO:0000313" key="5">
    <source>
        <dbReference type="EMBL" id="GBG60636.1"/>
    </source>
</evidence>
<dbReference type="GO" id="GO:0031573">
    <property type="term" value="P:mitotic intra-S DNA damage checkpoint signaling"/>
    <property type="evidence" value="ECO:0007669"/>
    <property type="project" value="TreeGrafter"/>
</dbReference>
<accession>A0A388JS59</accession>
<dbReference type="GO" id="GO:0005730">
    <property type="term" value="C:nucleolus"/>
    <property type="evidence" value="ECO:0007669"/>
    <property type="project" value="InterPro"/>
</dbReference>
<dbReference type="GO" id="GO:0033314">
    <property type="term" value="P:mitotic DNA replication checkpoint signaling"/>
    <property type="evidence" value="ECO:0007669"/>
    <property type="project" value="TreeGrafter"/>
</dbReference>
<evidence type="ECO:0000256" key="1">
    <source>
        <dbReference type="ARBA" id="ARBA00004123"/>
    </source>
</evidence>
<comment type="subcellular location">
    <subcellularLocation>
        <location evidence="1">Nucleus</location>
    </subcellularLocation>
</comment>
<evidence type="ECO:0000256" key="2">
    <source>
        <dbReference type="ARBA" id="ARBA00005563"/>
    </source>
</evidence>
<dbReference type="PIRSF" id="PIRSF011312">
    <property type="entry name" value="Cell_cycle_HUS1"/>
    <property type="match status" value="1"/>
</dbReference>
<dbReference type="EMBL" id="BFEA01000012">
    <property type="protein sequence ID" value="GBG60636.1"/>
    <property type="molecule type" value="Genomic_DNA"/>
</dbReference>
<organism evidence="5 6">
    <name type="scientific">Chara braunii</name>
    <name type="common">Braun's stonewort</name>
    <dbReference type="NCBI Taxonomy" id="69332"/>
    <lineage>
        <taxon>Eukaryota</taxon>
        <taxon>Viridiplantae</taxon>
        <taxon>Streptophyta</taxon>
        <taxon>Charophyceae</taxon>
        <taxon>Charales</taxon>
        <taxon>Characeae</taxon>
        <taxon>Chara</taxon>
    </lineage>
</organism>
<gene>
    <name evidence="5" type="ORF">CBR_g8656</name>
</gene>
<dbReference type="GO" id="GO:0006289">
    <property type="term" value="P:nucleotide-excision repair"/>
    <property type="evidence" value="ECO:0007669"/>
    <property type="project" value="TreeGrafter"/>
</dbReference>
<proteinExistence type="inferred from homology"/>
<dbReference type="GO" id="GO:0035861">
    <property type="term" value="C:site of double-strand break"/>
    <property type="evidence" value="ECO:0007669"/>
    <property type="project" value="TreeGrafter"/>
</dbReference>
<dbReference type="Proteomes" id="UP000265515">
    <property type="component" value="Unassembled WGS sequence"/>
</dbReference>
<dbReference type="PANTHER" id="PTHR12900">
    <property type="entry name" value="MITOTIC AND DNA DAMAGE CHECKPOINT PROTEIN HUS1"/>
    <property type="match status" value="1"/>
</dbReference>
<dbReference type="InterPro" id="IPR007150">
    <property type="entry name" value="HUS1/Mec3"/>
</dbReference>
<name>A0A388JS59_CHABU</name>
<dbReference type="PANTHER" id="PTHR12900:SF0">
    <property type="entry name" value="CHECKPOINT PROTEIN"/>
    <property type="match status" value="1"/>
</dbReference>